<dbReference type="AlphaFoldDB" id="V5KVG9"/>
<geneLocation type="mitochondrion" evidence="2"/>
<evidence type="ECO:0000256" key="1">
    <source>
        <dbReference type="SAM" id="Phobius"/>
    </source>
</evidence>
<feature type="transmembrane region" description="Helical" evidence="1">
    <location>
        <begin position="414"/>
        <end position="434"/>
    </location>
</feature>
<dbReference type="EMBL" id="KF651061">
    <property type="protein sequence ID" value="AHA41666.1"/>
    <property type="molecule type" value="Genomic_DNA"/>
</dbReference>
<feature type="transmembrane region" description="Helical" evidence="1">
    <location>
        <begin position="6"/>
        <end position="24"/>
    </location>
</feature>
<keyword evidence="1" id="KW-0812">Transmembrane</keyword>
<organism evidence="2">
    <name type="scientific">Acavomonas peruviana</name>
    <dbReference type="NCBI Taxonomy" id="1542312"/>
    <lineage>
        <taxon>Eukaryota</taxon>
        <taxon>Sar</taxon>
        <taxon>Alveolata</taxon>
        <taxon>Colponemida</taxon>
        <taxon>Acavomonidia</taxon>
        <taxon>Acavomonas</taxon>
    </lineage>
</organism>
<keyword evidence="1" id="KW-1133">Transmembrane helix</keyword>
<reference evidence="2" key="1">
    <citation type="journal article" date="2013" name="Curr. Biol.">
        <title>Colponemids represent multiple ancient alveolate lineages.</title>
        <authorList>
            <person name="Janouskovec J."/>
            <person name="Tikhonenkov D.V."/>
            <person name="Mikhailov K.V."/>
            <person name="Simdyanov T.G."/>
            <person name="Aleoshin V.V."/>
            <person name="Mylnikov A.P."/>
            <person name="Keeling P.J."/>
        </authorList>
    </citation>
    <scope>NUCLEOTIDE SEQUENCE</scope>
    <source>
        <strain evidence="2">Colp-5</strain>
    </source>
</reference>
<evidence type="ECO:0000313" key="2">
    <source>
        <dbReference type="EMBL" id="AHA41666.1"/>
    </source>
</evidence>
<keyword evidence="1" id="KW-0472">Membrane</keyword>
<gene>
    <name evidence="2" type="primary">orf483</name>
</gene>
<sequence length="483" mass="61413">MRFYFYVYFRVIVFIFLTKIYFFKNKKFFSNVMIKWQQQVLVREIRYHYIKFFFNFFSIFFKPKYFISDYNFYNFNFFLNDYSSFFYKKGFTFLNIYNNFKFFNRKYNYKIKKKNNQLYFFNDKFFYSRFFKKKRGLNDFILRGVSIGNNVDFYKLYYIKFFNYFYYKYNYYYFIRYKYYYYFKLSRYLFYLRRKKTRYVSINKTKRGFVNNKLKRNYSSINFYVKPKLKNQFFFNTSFNTVVSKDPESLFSFYKVNLGTSIEKPVNFFSKKTNNRSSIITTRYFYKLLYFSKKLGFSNYLTYFFKLYKKNHILNFIFKNTFTIHKKIKQAYFYNILNKKSRKDLYTYSHFVFYKQSERNYRKYKLIDIYKSRISRIDMKRSYFKKIENFIYKNSLMYSNDYYNDLLVYFYYRFWVYNFFNFSGIFNFAGYSSISNIKKYNQKKFYFKKNDFFKKFIKYNNISLLLKLNINENKKYNKIFTHY</sequence>
<proteinExistence type="predicted"/>
<protein>
    <submittedName>
        <fullName evidence="2">Orf483</fullName>
    </submittedName>
</protein>
<name>V5KVG9_9ALVE</name>
<reference evidence="2" key="2">
    <citation type="journal article" date="2014" name="PLoS ONE">
        <title>Description of Colponema vietnamica sp.n. and Acavomonas peruviana n. gen. n. sp., two new alveolate phyla (Colponemidia nom. nov. and Acavomonidia nom. nov.) and their contributions to reconstructing the ancestral state of alveolates and eukaryotes.</title>
        <authorList>
            <person name="Tikhonenkov D.V."/>
            <person name="Janouskovec J."/>
            <person name="Mylnikov A.P."/>
            <person name="Mikhailov K.V."/>
            <person name="Simdyanov T.G."/>
            <person name="Aleoshin V.V."/>
            <person name="Keeling P.J."/>
        </authorList>
    </citation>
    <scope>NUCLEOTIDE SEQUENCE</scope>
    <source>
        <strain evidence="2">Colp-5</strain>
    </source>
</reference>
<feature type="transmembrane region" description="Helical" evidence="1">
    <location>
        <begin position="45"/>
        <end position="61"/>
    </location>
</feature>
<keyword evidence="2" id="KW-0496">Mitochondrion</keyword>
<accession>V5KVG9</accession>